<evidence type="ECO:0000256" key="4">
    <source>
        <dbReference type="ARBA" id="ARBA00023157"/>
    </source>
</evidence>
<dbReference type="InterPro" id="IPR013766">
    <property type="entry name" value="Thioredoxin_domain"/>
</dbReference>
<dbReference type="SUPFAM" id="SSF52833">
    <property type="entry name" value="Thioredoxin-like"/>
    <property type="match status" value="1"/>
</dbReference>
<dbReference type="GO" id="GO:0005829">
    <property type="term" value="C:cytosol"/>
    <property type="evidence" value="ECO:0007669"/>
    <property type="project" value="TreeGrafter"/>
</dbReference>
<dbReference type="CDD" id="cd02947">
    <property type="entry name" value="TRX_family"/>
    <property type="match status" value="1"/>
</dbReference>
<dbReference type="AlphaFoldDB" id="A0A0U9HNW3"/>
<organism evidence="11 12">
    <name type="scientific">Thermodesulfovibrio aggregans</name>
    <dbReference type="NCBI Taxonomy" id="86166"/>
    <lineage>
        <taxon>Bacteria</taxon>
        <taxon>Pseudomonadati</taxon>
        <taxon>Nitrospirota</taxon>
        <taxon>Thermodesulfovibrionia</taxon>
        <taxon>Thermodesulfovibrionales</taxon>
        <taxon>Thermodesulfovibrionaceae</taxon>
        <taxon>Thermodesulfovibrio</taxon>
    </lineage>
</organism>
<evidence type="ECO:0000259" key="10">
    <source>
        <dbReference type="PROSITE" id="PS51352"/>
    </source>
</evidence>
<evidence type="ECO:0000256" key="6">
    <source>
        <dbReference type="NCBIfam" id="TIGR01068"/>
    </source>
</evidence>
<comment type="similarity">
    <text evidence="1 7">Belongs to the thioredoxin family.</text>
</comment>
<feature type="site" description="Contributes to redox potential value" evidence="8">
    <location>
        <position position="35"/>
    </location>
</feature>
<feature type="site" description="Contributes to redox potential value" evidence="8">
    <location>
        <position position="34"/>
    </location>
</feature>
<dbReference type="InterPro" id="IPR036249">
    <property type="entry name" value="Thioredoxin-like_sf"/>
</dbReference>
<dbReference type="NCBIfam" id="TIGR01068">
    <property type="entry name" value="thioredoxin"/>
    <property type="match status" value="1"/>
</dbReference>
<dbReference type="PIRSF" id="PIRSF000077">
    <property type="entry name" value="Thioredoxin"/>
    <property type="match status" value="1"/>
</dbReference>
<dbReference type="Gene3D" id="3.40.30.10">
    <property type="entry name" value="Glutaredoxin"/>
    <property type="match status" value="1"/>
</dbReference>
<dbReference type="Pfam" id="PF00085">
    <property type="entry name" value="Thioredoxin"/>
    <property type="match status" value="1"/>
</dbReference>
<dbReference type="RefSeq" id="WP_059176169.1">
    <property type="nucleotide sequence ID" value="NZ_BCNO01000001.1"/>
</dbReference>
<dbReference type="PRINTS" id="PR00421">
    <property type="entry name" value="THIOREDOXIN"/>
</dbReference>
<feature type="domain" description="Thioredoxin" evidence="10">
    <location>
        <begin position="1"/>
        <end position="109"/>
    </location>
</feature>
<dbReference type="PROSITE" id="PS00194">
    <property type="entry name" value="THIOREDOXIN_1"/>
    <property type="match status" value="1"/>
</dbReference>
<gene>
    <name evidence="11" type="ORF">TAGGR_1928</name>
</gene>
<feature type="active site" description="Nucleophile" evidence="8">
    <location>
        <position position="36"/>
    </location>
</feature>
<feature type="disulfide bond" description="Redox-active" evidence="9">
    <location>
        <begin position="33"/>
        <end position="36"/>
    </location>
</feature>
<dbReference type="Proteomes" id="UP000054976">
    <property type="component" value="Unassembled WGS sequence"/>
</dbReference>
<accession>A0A0U9HNW3</accession>
<evidence type="ECO:0000313" key="12">
    <source>
        <dbReference type="Proteomes" id="UP000054976"/>
    </source>
</evidence>
<keyword evidence="3" id="KW-0249">Electron transport</keyword>
<keyword evidence="2" id="KW-0813">Transport</keyword>
<dbReference type="GO" id="GO:0045454">
    <property type="term" value="P:cell redox homeostasis"/>
    <property type="evidence" value="ECO:0007669"/>
    <property type="project" value="TreeGrafter"/>
</dbReference>
<proteinExistence type="inferred from homology"/>
<dbReference type="PANTHER" id="PTHR45663:SF11">
    <property type="entry name" value="GEO12009P1"/>
    <property type="match status" value="1"/>
</dbReference>
<dbReference type="InterPro" id="IPR005746">
    <property type="entry name" value="Thioredoxin"/>
</dbReference>
<name>A0A0U9HNW3_9BACT</name>
<keyword evidence="4 9" id="KW-1015">Disulfide bond</keyword>
<evidence type="ECO:0000256" key="2">
    <source>
        <dbReference type="ARBA" id="ARBA00022448"/>
    </source>
</evidence>
<sequence>MAEGILELTSAKWETEVLNSKGIVMVDFWAPWCGPCRIIAPTIEELAKEYAGKIKVGKLNTDENPDIATRYGIMGIPTIMFFKDGQRVDQIVGVVPKSILKSKLDSLLNS</sequence>
<evidence type="ECO:0000256" key="5">
    <source>
        <dbReference type="ARBA" id="ARBA00023284"/>
    </source>
</evidence>
<evidence type="ECO:0000256" key="8">
    <source>
        <dbReference type="PIRSR" id="PIRSR000077-1"/>
    </source>
</evidence>
<dbReference type="OrthoDB" id="9790390at2"/>
<dbReference type="FunFam" id="3.40.30.10:FF:000001">
    <property type="entry name" value="Thioredoxin"/>
    <property type="match status" value="1"/>
</dbReference>
<dbReference type="STRING" id="86166.TAGGR_1928"/>
<keyword evidence="12" id="KW-1185">Reference proteome</keyword>
<feature type="active site" description="Nucleophile" evidence="8">
    <location>
        <position position="33"/>
    </location>
</feature>
<reference evidence="12" key="1">
    <citation type="submission" date="2016-01" db="EMBL/GenBank/DDBJ databases">
        <title>Draft genome sequence of Thermodesulfovibrio aggregans strain TGE-P1.</title>
        <authorList>
            <person name="Sekiguchi Y."/>
            <person name="Ohashi A."/>
            <person name="Matsuura N."/>
            <person name="Tourlousse M.D."/>
        </authorList>
    </citation>
    <scope>NUCLEOTIDE SEQUENCE [LARGE SCALE GENOMIC DNA]</scope>
    <source>
        <strain evidence="12">TGE-P1</strain>
    </source>
</reference>
<evidence type="ECO:0000313" key="11">
    <source>
        <dbReference type="EMBL" id="GAQ94743.1"/>
    </source>
</evidence>
<keyword evidence="5 9" id="KW-0676">Redox-active center</keyword>
<dbReference type="PANTHER" id="PTHR45663">
    <property type="entry name" value="GEO12009P1"/>
    <property type="match status" value="1"/>
</dbReference>
<comment type="caution">
    <text evidence="11">The sequence shown here is derived from an EMBL/GenBank/DDBJ whole genome shotgun (WGS) entry which is preliminary data.</text>
</comment>
<dbReference type="PROSITE" id="PS51352">
    <property type="entry name" value="THIOREDOXIN_2"/>
    <property type="match status" value="1"/>
</dbReference>
<evidence type="ECO:0000256" key="7">
    <source>
        <dbReference type="PIRNR" id="PIRNR000077"/>
    </source>
</evidence>
<protein>
    <recommendedName>
        <fullName evidence="6 7">Thioredoxin</fullName>
    </recommendedName>
</protein>
<evidence type="ECO:0000256" key="3">
    <source>
        <dbReference type="ARBA" id="ARBA00022982"/>
    </source>
</evidence>
<evidence type="ECO:0000256" key="1">
    <source>
        <dbReference type="ARBA" id="ARBA00008987"/>
    </source>
</evidence>
<feature type="site" description="Deprotonates C-terminal active site Cys" evidence="8">
    <location>
        <position position="27"/>
    </location>
</feature>
<dbReference type="GO" id="GO:0015035">
    <property type="term" value="F:protein-disulfide reductase activity"/>
    <property type="evidence" value="ECO:0007669"/>
    <property type="project" value="UniProtKB-UniRule"/>
</dbReference>
<dbReference type="EMBL" id="BCNO01000001">
    <property type="protein sequence ID" value="GAQ94743.1"/>
    <property type="molecule type" value="Genomic_DNA"/>
</dbReference>
<dbReference type="InterPro" id="IPR017937">
    <property type="entry name" value="Thioredoxin_CS"/>
</dbReference>
<evidence type="ECO:0000256" key="9">
    <source>
        <dbReference type="PIRSR" id="PIRSR000077-4"/>
    </source>
</evidence>